<dbReference type="Gene3D" id="3.40.190.10">
    <property type="entry name" value="Periplasmic binding protein-like II"/>
    <property type="match status" value="2"/>
</dbReference>
<dbReference type="InterPro" id="IPR001638">
    <property type="entry name" value="Solute-binding_3/MltF_N"/>
</dbReference>
<evidence type="ECO:0000313" key="5">
    <source>
        <dbReference type="Proteomes" id="UP000613743"/>
    </source>
</evidence>
<protein>
    <submittedName>
        <fullName evidence="4">ABC transporter substrate-binding protein</fullName>
    </submittedName>
</protein>
<name>A0A917JI92_9GAMM</name>
<dbReference type="RefSeq" id="WP_188917348.1">
    <property type="nucleotide sequence ID" value="NZ_BMPZ01000001.1"/>
</dbReference>
<evidence type="ECO:0000313" key="4">
    <source>
        <dbReference type="EMBL" id="GGI70132.1"/>
    </source>
</evidence>
<accession>A0A917JI92</accession>
<dbReference type="AlphaFoldDB" id="A0A917JI92"/>
<proteinExistence type="inferred from homology"/>
<evidence type="ECO:0000256" key="1">
    <source>
        <dbReference type="ARBA" id="ARBA00010333"/>
    </source>
</evidence>
<dbReference type="PANTHER" id="PTHR35936">
    <property type="entry name" value="MEMBRANE-BOUND LYTIC MUREIN TRANSGLYCOSYLASE F"/>
    <property type="match status" value="1"/>
</dbReference>
<keyword evidence="5" id="KW-1185">Reference proteome</keyword>
<reference evidence="4" key="2">
    <citation type="submission" date="2020-09" db="EMBL/GenBank/DDBJ databases">
        <authorList>
            <person name="Sun Q."/>
            <person name="Ohkuma M."/>
        </authorList>
    </citation>
    <scope>NUCLEOTIDE SEQUENCE</scope>
    <source>
        <strain evidence="4">JCM 30804</strain>
    </source>
</reference>
<dbReference type="Proteomes" id="UP000613743">
    <property type="component" value="Unassembled WGS sequence"/>
</dbReference>
<organism evidence="4 5">
    <name type="scientific">Shewanella gelidii</name>
    <dbReference type="NCBI Taxonomy" id="1642821"/>
    <lineage>
        <taxon>Bacteria</taxon>
        <taxon>Pseudomonadati</taxon>
        <taxon>Pseudomonadota</taxon>
        <taxon>Gammaproteobacteria</taxon>
        <taxon>Alteromonadales</taxon>
        <taxon>Shewanellaceae</taxon>
        <taxon>Shewanella</taxon>
    </lineage>
</organism>
<dbReference type="Pfam" id="PF00497">
    <property type="entry name" value="SBP_bac_3"/>
    <property type="match status" value="1"/>
</dbReference>
<keyword evidence="2" id="KW-0732">Signal</keyword>
<feature type="domain" description="Solute-binding protein family 3/N-terminal" evidence="3">
    <location>
        <begin position="34"/>
        <end position="263"/>
    </location>
</feature>
<dbReference type="EMBL" id="BMPZ01000001">
    <property type="protein sequence ID" value="GGI70132.1"/>
    <property type="molecule type" value="Genomic_DNA"/>
</dbReference>
<reference evidence="4" key="1">
    <citation type="journal article" date="2014" name="Int. J. Syst. Evol. Microbiol.">
        <title>Complete genome sequence of Corynebacterium casei LMG S-19264T (=DSM 44701T), isolated from a smear-ripened cheese.</title>
        <authorList>
            <consortium name="US DOE Joint Genome Institute (JGI-PGF)"/>
            <person name="Walter F."/>
            <person name="Albersmeier A."/>
            <person name="Kalinowski J."/>
            <person name="Ruckert C."/>
        </authorList>
    </citation>
    <scope>NUCLEOTIDE SEQUENCE</scope>
    <source>
        <strain evidence="4">JCM 30804</strain>
    </source>
</reference>
<evidence type="ECO:0000259" key="3">
    <source>
        <dbReference type="Pfam" id="PF00497"/>
    </source>
</evidence>
<comment type="caution">
    <text evidence="4">The sequence shown here is derived from an EMBL/GenBank/DDBJ whole genome shotgun (WGS) entry which is preliminary data.</text>
</comment>
<evidence type="ECO:0000256" key="2">
    <source>
        <dbReference type="ARBA" id="ARBA00022729"/>
    </source>
</evidence>
<dbReference type="PANTHER" id="PTHR35936:SF25">
    <property type="entry name" value="ABC TRANSPORTER SUBSTRATE-BINDING PROTEIN"/>
    <property type="match status" value="1"/>
</dbReference>
<comment type="similarity">
    <text evidence="1">Belongs to the bacterial solute-binding protein 3 family.</text>
</comment>
<sequence>MQSWYKELRQICLLTLGFQCCNCVSAAERKTLVANTLEYPPYEYTNDHGHASGLAIEIIDEVFKQIDNYNIRYEFYPWKRAVLHTQRGEADILFNAGVSDARKLWGNYANSVLINQTYVLFKRQDSNIAFKPDFSGFHQYSIAIKRGYLYGTGPFRQALDTGKFGAISISSSTQQSVKKLLHRRVDLFVGDYTPTMYAIRRAKLESVIDIVQDDTGNAVVLTWPTYLLFSKQTVPIELVQQVTQVLDEMKQSGRYQQIVERYTQGISMPQDAAPH</sequence>
<gene>
    <name evidence="4" type="ORF">GCM10009332_04220</name>
</gene>
<dbReference type="SUPFAM" id="SSF53850">
    <property type="entry name" value="Periplasmic binding protein-like II"/>
    <property type="match status" value="1"/>
</dbReference>